<dbReference type="Pfam" id="PF06724">
    <property type="entry name" value="DUF1206"/>
    <property type="match status" value="3"/>
</dbReference>
<accession>A0A1G7A5R4</accession>
<organism evidence="4 5">
    <name type="scientific">Auraticoccus monumenti</name>
    <dbReference type="NCBI Taxonomy" id="675864"/>
    <lineage>
        <taxon>Bacteria</taxon>
        <taxon>Bacillati</taxon>
        <taxon>Actinomycetota</taxon>
        <taxon>Actinomycetes</taxon>
        <taxon>Propionibacteriales</taxon>
        <taxon>Propionibacteriaceae</taxon>
        <taxon>Auraticoccus</taxon>
    </lineage>
</organism>
<feature type="compositionally biased region" description="Basic and acidic residues" evidence="1">
    <location>
        <begin position="13"/>
        <end position="22"/>
    </location>
</feature>
<evidence type="ECO:0000313" key="5">
    <source>
        <dbReference type="Proteomes" id="UP000198546"/>
    </source>
</evidence>
<dbReference type="EMBL" id="LT629688">
    <property type="protein sequence ID" value="SDE10179.1"/>
    <property type="molecule type" value="Genomic_DNA"/>
</dbReference>
<feature type="transmembrane region" description="Helical" evidence="2">
    <location>
        <begin position="207"/>
        <end position="234"/>
    </location>
</feature>
<feature type="domain" description="DUF1206" evidence="3">
    <location>
        <begin position="211"/>
        <end position="278"/>
    </location>
</feature>
<feature type="domain" description="DUF1206" evidence="3">
    <location>
        <begin position="126"/>
        <end position="191"/>
    </location>
</feature>
<dbReference type="InterPro" id="IPR009597">
    <property type="entry name" value="DUF1206"/>
</dbReference>
<feature type="region of interest" description="Disordered" evidence="1">
    <location>
        <begin position="1"/>
        <end position="22"/>
    </location>
</feature>
<evidence type="ECO:0000259" key="3">
    <source>
        <dbReference type="Pfam" id="PF06724"/>
    </source>
</evidence>
<sequence length="283" mass="29118">MNAQRKAQQARDTAGDVQDKAEDAGQAIQDNPAYRWLVRLGLGAYGVVHLLVAWLALQLALGGGGSEEASNSGALRQLAEQPLGGVLLGAVALGLLTLTLWQVIEAAFGHLHRTGASRVRKRLSSLGRAVVYAVLGVSAVRVALGGGGGGESEETLTGRLLGHPAGFLLVLLVAAAVAAVGVSQAVKGVRRKFREDLSGSTGRAGELLGVVGHVAKGIAFVVVGSLFAAAALTHDAERAGGLDSALQAVRAQPFGVVLLTVMALGLAAYGLYCFVWARRPRHT</sequence>
<evidence type="ECO:0000256" key="1">
    <source>
        <dbReference type="SAM" id="MobiDB-lite"/>
    </source>
</evidence>
<reference evidence="4 5" key="1">
    <citation type="submission" date="2016-10" db="EMBL/GenBank/DDBJ databases">
        <authorList>
            <person name="de Groot N.N."/>
        </authorList>
    </citation>
    <scope>NUCLEOTIDE SEQUENCE [LARGE SCALE GENOMIC DNA]</scope>
    <source>
        <strain evidence="4 5">MON 2.2</strain>
    </source>
</reference>
<keyword evidence="2" id="KW-0812">Transmembrane</keyword>
<feature type="transmembrane region" description="Helical" evidence="2">
    <location>
        <begin position="254"/>
        <end position="277"/>
    </location>
</feature>
<dbReference type="OrthoDB" id="4552598at2"/>
<gene>
    <name evidence="4" type="ORF">SAMN04489747_2516</name>
</gene>
<protein>
    <recommendedName>
        <fullName evidence="3">DUF1206 domain-containing protein</fullName>
    </recommendedName>
</protein>
<name>A0A1G7A5R4_9ACTN</name>
<keyword evidence="2" id="KW-0472">Membrane</keyword>
<proteinExistence type="predicted"/>
<feature type="domain" description="DUF1206" evidence="3">
    <location>
        <begin position="40"/>
        <end position="108"/>
    </location>
</feature>
<evidence type="ECO:0000313" key="4">
    <source>
        <dbReference type="EMBL" id="SDE10179.1"/>
    </source>
</evidence>
<dbReference type="Proteomes" id="UP000198546">
    <property type="component" value="Chromosome i"/>
</dbReference>
<dbReference type="AlphaFoldDB" id="A0A1G7A5R4"/>
<evidence type="ECO:0000256" key="2">
    <source>
        <dbReference type="SAM" id="Phobius"/>
    </source>
</evidence>
<dbReference type="STRING" id="675864.SAMN04489747_2516"/>
<feature type="compositionally biased region" description="Polar residues" evidence="1">
    <location>
        <begin position="1"/>
        <end position="11"/>
    </location>
</feature>
<keyword evidence="2" id="KW-1133">Transmembrane helix</keyword>
<feature type="transmembrane region" description="Helical" evidence="2">
    <location>
        <begin position="83"/>
        <end position="104"/>
    </location>
</feature>
<feature type="transmembrane region" description="Helical" evidence="2">
    <location>
        <begin position="125"/>
        <end position="144"/>
    </location>
</feature>
<feature type="transmembrane region" description="Helical" evidence="2">
    <location>
        <begin position="164"/>
        <end position="186"/>
    </location>
</feature>
<dbReference type="RefSeq" id="WP_090594037.1">
    <property type="nucleotide sequence ID" value="NZ_LT629688.1"/>
</dbReference>
<keyword evidence="5" id="KW-1185">Reference proteome</keyword>
<feature type="transmembrane region" description="Helical" evidence="2">
    <location>
        <begin position="42"/>
        <end position="63"/>
    </location>
</feature>